<dbReference type="OrthoDB" id="9813051at2"/>
<reference evidence="3" key="1">
    <citation type="submission" date="2016-10" db="EMBL/GenBank/DDBJ databases">
        <authorList>
            <person name="Varghese N."/>
            <person name="Submissions S."/>
        </authorList>
    </citation>
    <scope>NUCLEOTIDE SEQUENCE [LARGE SCALE GENOMIC DNA]</scope>
    <source>
        <strain evidence="3">ATCC 700379</strain>
    </source>
</reference>
<dbReference type="STRING" id="269670.SAMN02982927_00481"/>
<dbReference type="NCBIfam" id="TIGR01906">
    <property type="entry name" value="integ_TIGR01906"/>
    <property type="match status" value="1"/>
</dbReference>
<feature type="transmembrane region" description="Helical" evidence="1">
    <location>
        <begin position="183"/>
        <end position="206"/>
    </location>
</feature>
<proteinExistence type="predicted"/>
<evidence type="ECO:0000313" key="2">
    <source>
        <dbReference type="EMBL" id="SFG05439.1"/>
    </source>
</evidence>
<dbReference type="RefSeq" id="WP_093669729.1">
    <property type="nucleotide sequence ID" value="NZ_FOOY01000004.1"/>
</dbReference>
<keyword evidence="1" id="KW-0812">Transmembrane</keyword>
<dbReference type="Pfam" id="PF07314">
    <property type="entry name" value="Lit"/>
    <property type="match status" value="1"/>
</dbReference>
<keyword evidence="1" id="KW-0472">Membrane</keyword>
<organism evidence="2 3">
    <name type="scientific">Sporolactobacillus nakayamae</name>
    <dbReference type="NCBI Taxonomy" id="269670"/>
    <lineage>
        <taxon>Bacteria</taxon>
        <taxon>Bacillati</taxon>
        <taxon>Bacillota</taxon>
        <taxon>Bacilli</taxon>
        <taxon>Bacillales</taxon>
        <taxon>Sporolactobacillaceae</taxon>
        <taxon>Sporolactobacillus</taxon>
    </lineage>
</organism>
<dbReference type="Proteomes" id="UP000198752">
    <property type="component" value="Unassembled WGS sequence"/>
</dbReference>
<protein>
    <submittedName>
        <fullName evidence="2">Integral membrane protein TIGR01906</fullName>
    </submittedName>
</protein>
<dbReference type="EMBL" id="FOOY01000004">
    <property type="protein sequence ID" value="SFG05439.1"/>
    <property type="molecule type" value="Genomic_DNA"/>
</dbReference>
<gene>
    <name evidence="2" type="ORF">SAMN02982927_00481</name>
</gene>
<evidence type="ECO:0000256" key="1">
    <source>
        <dbReference type="SAM" id="Phobius"/>
    </source>
</evidence>
<keyword evidence="1" id="KW-1133">Transmembrane helix</keyword>
<name>A0A1I2NRR9_9BACL</name>
<accession>A0A1I2NRR9</accession>
<feature type="transmembrane region" description="Helical" evidence="1">
    <location>
        <begin position="96"/>
        <end position="119"/>
    </location>
</feature>
<dbReference type="InterPro" id="IPR010178">
    <property type="entry name" value="Lit"/>
</dbReference>
<keyword evidence="3" id="KW-1185">Reference proteome</keyword>
<evidence type="ECO:0000313" key="3">
    <source>
        <dbReference type="Proteomes" id="UP000198752"/>
    </source>
</evidence>
<feature type="transmembrane region" description="Helical" evidence="1">
    <location>
        <begin position="12"/>
        <end position="37"/>
    </location>
</feature>
<feature type="transmembrane region" description="Helical" evidence="1">
    <location>
        <begin position="131"/>
        <end position="156"/>
    </location>
</feature>
<sequence>MPFSTYRLFQLGLALCVAIFTICFAILATLSFTPLYYFDVQHLAIAEQSGISLSRIVDNYNYTIRYLLNPLPKTFDLPSLAYSTAGRIHFQDVKRLFIAVDFMFVVTGVISIVGIWKHVKLGDFHFLRTAAIALTLFTVIPLTMFAIDFNGTFILFHELFFRNNYWIFDPHTDPIITILPEAFFLHAALFILGIIITGIIVMTAVYRKKCCKK</sequence>
<dbReference type="AlphaFoldDB" id="A0A1I2NRR9"/>